<dbReference type="AlphaFoldDB" id="A0A7T3DCK2"/>
<sequence length="67" mass="7184">MKTLNSATPAQALVAAIHAVRPPVLANGLVVDMEKPHHLETVNVTFALTPELVKAWGDECAKLGIER</sequence>
<accession>A0A7T3DCK2</accession>
<dbReference type="KEGG" id="dla:I6G47_16410"/>
<dbReference type="RefSeq" id="WP_198129274.1">
    <property type="nucleotide sequence ID" value="NZ_CP065748.1"/>
</dbReference>
<protein>
    <submittedName>
        <fullName evidence="1">Uncharacterized protein</fullName>
    </submittedName>
</protein>
<reference evidence="1 2" key="1">
    <citation type="submission" date="2020-12" db="EMBL/GenBank/DDBJ databases">
        <title>FDA dAtabase for Regulatory Grade micrObial Sequences (FDA-ARGOS): Supporting development and validation of Infectious Disease Dx tests.</title>
        <authorList>
            <person name="Sproer C."/>
            <person name="Gronow S."/>
            <person name="Severitt S."/>
            <person name="Schroder I."/>
            <person name="Tallon L."/>
            <person name="Sadzewicz L."/>
            <person name="Zhao X."/>
            <person name="Boylan J."/>
            <person name="Ott S."/>
            <person name="Bowen H."/>
            <person name="Vavikolanu K."/>
            <person name="Mehta A."/>
            <person name="Aluvathingal J."/>
            <person name="Nadendla S."/>
            <person name="Lowell S."/>
            <person name="Myers T."/>
            <person name="Yan Y."/>
            <person name="Sichtig H."/>
        </authorList>
    </citation>
    <scope>NUCLEOTIDE SEQUENCE [LARGE SCALE GENOMIC DNA]</scope>
    <source>
        <strain evidence="1 2">FDAARGOS_890</strain>
    </source>
</reference>
<name>A0A7T3DCK2_9BURK</name>
<gene>
    <name evidence="1" type="ORF">I6G47_16410</name>
</gene>
<organism evidence="1 2">
    <name type="scientific">Delftia lacustris</name>
    <dbReference type="NCBI Taxonomy" id="558537"/>
    <lineage>
        <taxon>Bacteria</taxon>
        <taxon>Pseudomonadati</taxon>
        <taxon>Pseudomonadota</taxon>
        <taxon>Betaproteobacteria</taxon>
        <taxon>Burkholderiales</taxon>
        <taxon>Comamonadaceae</taxon>
        <taxon>Delftia</taxon>
    </lineage>
</organism>
<keyword evidence="2" id="KW-1185">Reference proteome</keyword>
<dbReference type="EMBL" id="CP065748">
    <property type="protein sequence ID" value="QPS78615.1"/>
    <property type="molecule type" value="Genomic_DNA"/>
</dbReference>
<proteinExistence type="predicted"/>
<evidence type="ECO:0000313" key="2">
    <source>
        <dbReference type="Proteomes" id="UP000595064"/>
    </source>
</evidence>
<evidence type="ECO:0000313" key="1">
    <source>
        <dbReference type="EMBL" id="QPS78615.1"/>
    </source>
</evidence>
<dbReference type="Proteomes" id="UP000595064">
    <property type="component" value="Chromosome"/>
</dbReference>